<dbReference type="Proteomes" id="UP000825679">
    <property type="component" value="Chromosome"/>
</dbReference>
<evidence type="ECO:0000313" key="3">
    <source>
        <dbReference type="Proteomes" id="UP000825679"/>
    </source>
</evidence>
<evidence type="ECO:0000313" key="2">
    <source>
        <dbReference type="EMBL" id="QZA76710.1"/>
    </source>
</evidence>
<gene>
    <name evidence="2" type="ORF">K4H28_10265</name>
</gene>
<dbReference type="InterPro" id="IPR003607">
    <property type="entry name" value="HD/PDEase_dom"/>
</dbReference>
<sequence>MSYPQCSAAQHTLYARQQLMPLLALEPSEHSVVTQVAEIVAHIYASCEKSPDVALAMIQLDHRAPYAIRHAVNVAVIVNLVLENLGQSQGERWHFVAAALTMNIGMYDLQNTLAQQSTPLTEEQKTHIRQHPSIGRELLRSAGVADAVWLECVAQHHEAPDGSGYPLKLAGDEILFGARLIGIADRYCALLSNTTYRSSQSADMALQNSLQSDGGSLDDKLLNLFTQTIGSYPPGSVVQLNNGETGVVIRQDKNSKFPQVLALFNQSDLLHPQPPVRNSAIAEYGILKVLDNRIVAGAMPLALIWGDAAIVSGSA</sequence>
<protein>
    <submittedName>
        <fullName evidence="2">HD domain-containing protein</fullName>
    </submittedName>
</protein>
<dbReference type="CDD" id="cd00077">
    <property type="entry name" value="HDc"/>
    <property type="match status" value="1"/>
</dbReference>
<dbReference type="PANTHER" id="PTHR43155">
    <property type="entry name" value="CYCLIC DI-GMP PHOSPHODIESTERASE PA4108-RELATED"/>
    <property type="match status" value="1"/>
</dbReference>
<evidence type="ECO:0000259" key="1">
    <source>
        <dbReference type="PROSITE" id="PS51832"/>
    </source>
</evidence>
<dbReference type="RefSeq" id="WP_221005113.1">
    <property type="nucleotide sequence ID" value="NZ_CP081150.1"/>
</dbReference>
<feature type="domain" description="HD-GYP" evidence="1">
    <location>
        <begin position="45"/>
        <end position="241"/>
    </location>
</feature>
<dbReference type="PROSITE" id="PS51832">
    <property type="entry name" value="HD_GYP"/>
    <property type="match status" value="1"/>
</dbReference>
<dbReference type="EMBL" id="CP081150">
    <property type="protein sequence ID" value="QZA76710.1"/>
    <property type="molecule type" value="Genomic_DNA"/>
</dbReference>
<dbReference type="InterPro" id="IPR037522">
    <property type="entry name" value="HD_GYP_dom"/>
</dbReference>
<dbReference type="PANTHER" id="PTHR43155:SF2">
    <property type="entry name" value="CYCLIC DI-GMP PHOSPHODIESTERASE PA4108"/>
    <property type="match status" value="1"/>
</dbReference>
<dbReference type="Pfam" id="PF13487">
    <property type="entry name" value="HD_5"/>
    <property type="match status" value="1"/>
</dbReference>
<proteinExistence type="predicted"/>
<reference evidence="2 3" key="1">
    <citation type="submission" date="2021-08" db="EMBL/GenBank/DDBJ databases">
        <title>complete genome sequencing of Deefgea sp. D25.</title>
        <authorList>
            <person name="Bae J.-W."/>
            <person name="Gim D.-H."/>
        </authorList>
    </citation>
    <scope>NUCLEOTIDE SEQUENCE [LARGE SCALE GENOMIC DNA]</scope>
    <source>
        <strain evidence="2 3">D25</strain>
    </source>
</reference>
<dbReference type="SUPFAM" id="SSF109604">
    <property type="entry name" value="HD-domain/PDEase-like"/>
    <property type="match status" value="1"/>
</dbReference>
<dbReference type="Gene3D" id="1.10.3210.10">
    <property type="entry name" value="Hypothetical protein af1432"/>
    <property type="match status" value="1"/>
</dbReference>
<name>A0ABX8Z6A8_9NEIS</name>
<organism evidence="2 3">
    <name type="scientific">Deefgea tanakiae</name>
    <dbReference type="NCBI Taxonomy" id="2865840"/>
    <lineage>
        <taxon>Bacteria</taxon>
        <taxon>Pseudomonadati</taxon>
        <taxon>Pseudomonadota</taxon>
        <taxon>Betaproteobacteria</taxon>
        <taxon>Neisseriales</taxon>
        <taxon>Chitinibacteraceae</taxon>
        <taxon>Deefgea</taxon>
    </lineage>
</organism>
<accession>A0ABX8Z6A8</accession>
<keyword evidence="3" id="KW-1185">Reference proteome</keyword>